<feature type="compositionally biased region" description="Polar residues" evidence="1">
    <location>
        <begin position="68"/>
        <end position="118"/>
    </location>
</feature>
<evidence type="ECO:0000256" key="1">
    <source>
        <dbReference type="SAM" id="MobiDB-lite"/>
    </source>
</evidence>
<evidence type="ECO:0000256" key="2">
    <source>
        <dbReference type="SAM" id="Phobius"/>
    </source>
</evidence>
<dbReference type="Pfam" id="PF04087">
    <property type="entry name" value="DUF389"/>
    <property type="match status" value="1"/>
</dbReference>
<feature type="region of interest" description="Disordered" evidence="1">
    <location>
        <begin position="19"/>
        <end position="42"/>
    </location>
</feature>
<comment type="caution">
    <text evidence="3">The sequence shown here is derived from an EMBL/GenBank/DDBJ whole genome shotgun (WGS) entry which is preliminary data.</text>
</comment>
<name>C2M9C6_9PORP</name>
<evidence type="ECO:0000313" key="4">
    <source>
        <dbReference type="Proteomes" id="UP000003303"/>
    </source>
</evidence>
<protein>
    <submittedName>
        <fullName evidence="3">TIGR00341 family protein</fullName>
    </submittedName>
</protein>
<dbReference type="PANTHER" id="PTHR20992">
    <property type="entry name" value="AT15442P-RELATED"/>
    <property type="match status" value="1"/>
</dbReference>
<dbReference type="OrthoDB" id="9790659at2"/>
<dbReference type="PANTHER" id="PTHR20992:SF9">
    <property type="entry name" value="AT15442P-RELATED"/>
    <property type="match status" value="1"/>
</dbReference>
<reference evidence="3 4" key="1">
    <citation type="submission" date="2009-04" db="EMBL/GenBank/DDBJ databases">
        <authorList>
            <person name="Sebastian Y."/>
            <person name="Madupu R."/>
            <person name="Durkin A.S."/>
            <person name="Torralba M."/>
            <person name="Methe B."/>
            <person name="Sutton G.G."/>
            <person name="Strausberg R.L."/>
            <person name="Nelson K.E."/>
        </authorList>
    </citation>
    <scope>NUCLEOTIDE SEQUENCE [LARGE SCALE GENOMIC DNA]</scope>
    <source>
        <strain evidence="3 4">60-3</strain>
    </source>
</reference>
<keyword evidence="4" id="KW-1185">Reference proteome</keyword>
<dbReference type="AlphaFoldDB" id="C2M9C6"/>
<sequence>MPSSENSSPTIDVLKRLVAQQKSARHQHHEPMADELTSCPTTPIYNKVAHDLAPDQHLPNNKVAVTANQPAPSKAATTPSQSKVAVTTDQPTSSKAATAPSQSKVAVTADQPASSKKVSSTPQAASSQQPIANSQQPERHIWWMSAWSWLRKLLDFREDKAGDVATIESLKGDVEFRGTKLWILICAILVASIGLNVNSTAVIIGAMLISPLMGPIIGFGLGFGIADLDLVRKSLRNLALTTLFSITTATIYFLLTPLDQPGSELLGRTEPSIYDVLIAFFGGAAGLIAGSSKSKGQVLPGVAIATALMPPLCTAGFGIATGNWAFFFGAIYLYIINSVFIAFATFVMVRIMRFPMKTVASGDIRKRSYRWITIIAVCTLIPSIYLSVRLVRDSYQEQRAKQFVADHFVSSDHQVIRQSLVRGEGGKAPYIDVVLIGKPLSAQAIDSIATLLPSYGLSSLELQVHQGFDNEAPTDYEQLGGVLLRDLYERSERTASEQRAEIDSLRRTLLRYDYYKSLTHDVSDEARAVFTDISQVRLMPSMEFIQGQDSVLHILVTTPSHRISPAERNKLEEWLQKRTKADALQLILTN</sequence>
<feature type="transmembrane region" description="Helical" evidence="2">
    <location>
        <begin position="203"/>
        <end position="226"/>
    </location>
</feature>
<dbReference type="EMBL" id="ACLR01000019">
    <property type="protein sequence ID" value="EEK17677.1"/>
    <property type="molecule type" value="Genomic_DNA"/>
</dbReference>
<feature type="transmembrane region" description="Helical" evidence="2">
    <location>
        <begin position="326"/>
        <end position="349"/>
    </location>
</feature>
<organism evidence="3 4">
    <name type="scientific">Porphyromonas uenonis 60-3</name>
    <dbReference type="NCBI Taxonomy" id="596327"/>
    <lineage>
        <taxon>Bacteria</taxon>
        <taxon>Pseudomonadati</taxon>
        <taxon>Bacteroidota</taxon>
        <taxon>Bacteroidia</taxon>
        <taxon>Bacteroidales</taxon>
        <taxon>Porphyromonadaceae</taxon>
        <taxon>Porphyromonas</taxon>
    </lineage>
</organism>
<keyword evidence="2" id="KW-1133">Transmembrane helix</keyword>
<feature type="transmembrane region" description="Helical" evidence="2">
    <location>
        <begin position="238"/>
        <end position="258"/>
    </location>
</feature>
<feature type="transmembrane region" description="Helical" evidence="2">
    <location>
        <begin position="298"/>
        <end position="320"/>
    </location>
</feature>
<keyword evidence="2" id="KW-0812">Transmembrane</keyword>
<feature type="region of interest" description="Disordered" evidence="1">
    <location>
        <begin position="68"/>
        <end position="133"/>
    </location>
</feature>
<dbReference type="InterPro" id="IPR005240">
    <property type="entry name" value="DUF389"/>
</dbReference>
<feature type="transmembrane region" description="Helical" evidence="2">
    <location>
        <begin position="273"/>
        <end position="291"/>
    </location>
</feature>
<gene>
    <name evidence="3" type="ORF">PORUE0001_1521</name>
</gene>
<dbReference type="STRING" id="596327.PORUE0001_1521"/>
<evidence type="ECO:0000313" key="3">
    <source>
        <dbReference type="EMBL" id="EEK17677.1"/>
    </source>
</evidence>
<proteinExistence type="predicted"/>
<feature type="compositionally biased region" description="Low complexity" evidence="1">
    <location>
        <begin position="119"/>
        <end position="133"/>
    </location>
</feature>
<keyword evidence="2" id="KW-0472">Membrane</keyword>
<dbReference type="Proteomes" id="UP000003303">
    <property type="component" value="Unassembled WGS sequence"/>
</dbReference>
<feature type="transmembrane region" description="Helical" evidence="2">
    <location>
        <begin position="369"/>
        <end position="388"/>
    </location>
</feature>
<feature type="transmembrane region" description="Helical" evidence="2">
    <location>
        <begin position="181"/>
        <end position="197"/>
    </location>
</feature>
<dbReference type="RefSeq" id="WP_007364534.1">
    <property type="nucleotide sequence ID" value="NZ_ACLR01000019.1"/>
</dbReference>
<accession>C2M9C6</accession>
<dbReference type="eggNOG" id="COG1808">
    <property type="taxonomic scope" value="Bacteria"/>
</dbReference>